<evidence type="ECO:0000313" key="3">
    <source>
        <dbReference type="EMBL" id="KAE9586307.1"/>
    </source>
</evidence>
<proteinExistence type="predicted"/>
<feature type="chain" id="PRO_5025429313" evidence="2">
    <location>
        <begin position="36"/>
        <end position="92"/>
    </location>
</feature>
<evidence type="ECO:0000256" key="2">
    <source>
        <dbReference type="SAM" id="SignalP"/>
    </source>
</evidence>
<evidence type="ECO:0000256" key="1">
    <source>
        <dbReference type="SAM" id="MobiDB-lite"/>
    </source>
</evidence>
<feature type="signal peptide" evidence="2">
    <location>
        <begin position="1"/>
        <end position="35"/>
    </location>
</feature>
<dbReference type="AlphaFoldDB" id="A0A6A4NI78"/>
<feature type="region of interest" description="Disordered" evidence="1">
    <location>
        <begin position="31"/>
        <end position="50"/>
    </location>
</feature>
<dbReference type="EMBL" id="WOCE01000024">
    <property type="protein sequence ID" value="KAE9586307.1"/>
    <property type="molecule type" value="Genomic_DNA"/>
</dbReference>
<protein>
    <submittedName>
        <fullName evidence="3">Uncharacterized protein</fullName>
    </submittedName>
</protein>
<feature type="region of interest" description="Disordered" evidence="1">
    <location>
        <begin position="60"/>
        <end position="92"/>
    </location>
</feature>
<dbReference type="GO" id="GO:0048731">
    <property type="term" value="P:system development"/>
    <property type="evidence" value="ECO:0007669"/>
    <property type="project" value="InterPro"/>
</dbReference>
<keyword evidence="2" id="KW-0732">Signal</keyword>
<keyword evidence="4" id="KW-1185">Reference proteome</keyword>
<evidence type="ECO:0000313" key="4">
    <source>
        <dbReference type="Proteomes" id="UP000447434"/>
    </source>
</evidence>
<feature type="compositionally biased region" description="Basic and acidic residues" evidence="1">
    <location>
        <begin position="34"/>
        <end position="44"/>
    </location>
</feature>
<dbReference type="InterPro" id="IPR033249">
    <property type="entry name" value="CLE_plant"/>
</dbReference>
<organism evidence="3 4">
    <name type="scientific">Lupinus albus</name>
    <name type="common">White lupine</name>
    <name type="synonym">Lupinus termis</name>
    <dbReference type="NCBI Taxonomy" id="3870"/>
    <lineage>
        <taxon>Eukaryota</taxon>
        <taxon>Viridiplantae</taxon>
        <taxon>Streptophyta</taxon>
        <taxon>Embryophyta</taxon>
        <taxon>Tracheophyta</taxon>
        <taxon>Spermatophyta</taxon>
        <taxon>Magnoliopsida</taxon>
        <taxon>eudicotyledons</taxon>
        <taxon>Gunneridae</taxon>
        <taxon>Pentapetalae</taxon>
        <taxon>rosids</taxon>
        <taxon>fabids</taxon>
        <taxon>Fabales</taxon>
        <taxon>Fabaceae</taxon>
        <taxon>Papilionoideae</taxon>
        <taxon>50 kb inversion clade</taxon>
        <taxon>genistoids sensu lato</taxon>
        <taxon>core genistoids</taxon>
        <taxon>Genisteae</taxon>
        <taxon>Lupinus</taxon>
    </lineage>
</organism>
<reference evidence="4" key="1">
    <citation type="journal article" date="2020" name="Nat. Commun.">
        <title>Genome sequence of the cluster root forming white lupin.</title>
        <authorList>
            <person name="Hufnagel B."/>
            <person name="Marques A."/>
            <person name="Soriano A."/>
            <person name="Marques L."/>
            <person name="Divol F."/>
            <person name="Doumas P."/>
            <person name="Sallet E."/>
            <person name="Mancinotti D."/>
            <person name="Carrere S."/>
            <person name="Marande W."/>
            <person name="Arribat S."/>
            <person name="Keller J."/>
            <person name="Huneau C."/>
            <person name="Blein T."/>
            <person name="Aime D."/>
            <person name="Laguerre M."/>
            <person name="Taylor J."/>
            <person name="Schubert V."/>
            <person name="Nelson M."/>
            <person name="Geu-Flores F."/>
            <person name="Crespi M."/>
            <person name="Gallardo-Guerrero K."/>
            <person name="Delaux P.-M."/>
            <person name="Salse J."/>
            <person name="Berges H."/>
            <person name="Guyot R."/>
            <person name="Gouzy J."/>
            <person name="Peret B."/>
        </authorList>
    </citation>
    <scope>NUCLEOTIDE SEQUENCE [LARGE SCALE GENOMIC DNA]</scope>
    <source>
        <strain evidence="4">cv. Amiga</strain>
    </source>
</reference>
<dbReference type="PANTHER" id="PTHR34545">
    <property type="entry name" value="CLAVATA3/ESR (CLE)-RELATED PROTEIN 22"/>
    <property type="match status" value="1"/>
</dbReference>
<gene>
    <name evidence="3" type="ORF">Lalb_Chr24g0400421</name>
</gene>
<comment type="caution">
    <text evidence="3">The sequence shown here is derived from an EMBL/GenBank/DDBJ whole genome shotgun (WGS) entry which is preliminary data.</text>
</comment>
<dbReference type="Proteomes" id="UP000447434">
    <property type="component" value="Chromosome 24"/>
</dbReference>
<dbReference type="PANTHER" id="PTHR34545:SF8">
    <property type="entry name" value="CLAVATA3_ESR (CLE)-RELATED PROTEIN 21"/>
    <property type="match status" value="1"/>
</dbReference>
<accession>A0A6A4NI78</accession>
<name>A0A6A4NI78_LUPAL</name>
<sequence length="92" mass="10149">MICLRSKNQKISFLILSLFLLMLLLLSTTTPSSKAEKGRFDRFEGGSSSSVLKSSEFHVGVPGNKEEKHGGDQVFGAKKRKVYAGPNPLHNR</sequence>
<dbReference type="OrthoDB" id="1405557at2759"/>